<keyword evidence="1" id="KW-0812">Transmembrane</keyword>
<reference evidence="2 3" key="1">
    <citation type="submission" date="2020-06" db="EMBL/GenBank/DDBJ databases">
        <title>NJ-3-1, isolated from saline soil.</title>
        <authorList>
            <person name="Cui H.L."/>
            <person name="Shi X."/>
        </authorList>
    </citation>
    <scope>NUCLEOTIDE SEQUENCE [LARGE SCALE GENOMIC DNA]</scope>
    <source>
        <strain evidence="2 3">NJ-3-1</strain>
        <plasmid evidence="2 3">unnamed1</plasmid>
    </source>
</reference>
<keyword evidence="2" id="KW-0614">Plasmid</keyword>
<geneLocation type="plasmid" evidence="2 3">
    <name>unnamed1</name>
</geneLocation>
<keyword evidence="1" id="KW-1133">Transmembrane helix</keyword>
<dbReference type="Proteomes" id="UP000509626">
    <property type="component" value="Plasmid unnamed1"/>
</dbReference>
<evidence type="ECO:0000313" key="3">
    <source>
        <dbReference type="Proteomes" id="UP000509626"/>
    </source>
</evidence>
<proteinExistence type="predicted"/>
<name>A0A7D5QJA5_9EURY</name>
<dbReference type="KEGG" id="halu:HUG12_20545"/>
<dbReference type="RefSeq" id="WP_179270766.1">
    <property type="nucleotide sequence ID" value="NZ_CP058580.1"/>
</dbReference>
<keyword evidence="1" id="KW-0472">Membrane</keyword>
<accession>A0A7D5QJA5</accession>
<evidence type="ECO:0000313" key="2">
    <source>
        <dbReference type="EMBL" id="QLG64183.1"/>
    </source>
</evidence>
<evidence type="ECO:0000256" key="1">
    <source>
        <dbReference type="SAM" id="Phobius"/>
    </source>
</evidence>
<sequence length="56" mass="5997">MPGSGATPDVERDDVPGPGGWYRWGRAVLYAEMALAVLVTAFSLYMAFTGRAGFLT</sequence>
<organism evidence="2 3">
    <name type="scientific">Halorarum salinum</name>
    <dbReference type="NCBI Taxonomy" id="2743089"/>
    <lineage>
        <taxon>Archaea</taxon>
        <taxon>Methanobacteriati</taxon>
        <taxon>Methanobacteriota</taxon>
        <taxon>Stenosarchaea group</taxon>
        <taxon>Halobacteria</taxon>
        <taxon>Halobacteriales</taxon>
        <taxon>Haloferacaceae</taxon>
        <taxon>Halorarum</taxon>
    </lineage>
</organism>
<dbReference type="OrthoDB" id="346300at2157"/>
<dbReference type="GeneID" id="56039902"/>
<keyword evidence="3" id="KW-1185">Reference proteome</keyword>
<gene>
    <name evidence="2" type="ORF">HUG12_20545</name>
</gene>
<feature type="transmembrane region" description="Helical" evidence="1">
    <location>
        <begin position="27"/>
        <end position="48"/>
    </location>
</feature>
<protein>
    <submittedName>
        <fullName evidence="2">Uncharacterized protein</fullName>
    </submittedName>
</protein>
<dbReference type="AlphaFoldDB" id="A0A7D5QJA5"/>
<dbReference type="EMBL" id="CP058580">
    <property type="protein sequence ID" value="QLG64183.1"/>
    <property type="molecule type" value="Genomic_DNA"/>
</dbReference>